<reference evidence="3 4" key="1">
    <citation type="journal article" date="2017" name="Curr. Biol.">
        <title>Genome architecture and evolution of a unichromosomal asexual nematode.</title>
        <authorList>
            <person name="Fradin H."/>
            <person name="Zegar C."/>
            <person name="Gutwein M."/>
            <person name="Lucas J."/>
            <person name="Kovtun M."/>
            <person name="Corcoran D."/>
            <person name="Baugh L.R."/>
            <person name="Kiontke K."/>
            <person name="Gunsalus K."/>
            <person name="Fitch D.H."/>
            <person name="Piano F."/>
        </authorList>
    </citation>
    <scope>NUCLEOTIDE SEQUENCE [LARGE SCALE GENOMIC DNA]</scope>
    <source>
        <strain evidence="3">PF1309</strain>
    </source>
</reference>
<comment type="caution">
    <text evidence="3">The sequence shown here is derived from an EMBL/GenBank/DDBJ whole genome shotgun (WGS) entry which is preliminary data.</text>
</comment>
<evidence type="ECO:0000256" key="2">
    <source>
        <dbReference type="SAM" id="Phobius"/>
    </source>
</evidence>
<proteinExistence type="predicted"/>
<dbReference type="AlphaFoldDB" id="A0A2A2LCQ5"/>
<dbReference type="Proteomes" id="UP000218231">
    <property type="component" value="Unassembled WGS sequence"/>
</dbReference>
<keyword evidence="2" id="KW-0472">Membrane</keyword>
<accession>A0A2A2LCQ5</accession>
<dbReference type="EMBL" id="LIAE01006901">
    <property type="protein sequence ID" value="PAV83950.1"/>
    <property type="molecule type" value="Genomic_DNA"/>
</dbReference>
<evidence type="ECO:0000256" key="1">
    <source>
        <dbReference type="SAM" id="MobiDB-lite"/>
    </source>
</evidence>
<gene>
    <name evidence="3" type="ORF">WR25_21703</name>
</gene>
<feature type="transmembrane region" description="Helical" evidence="2">
    <location>
        <begin position="123"/>
        <end position="142"/>
    </location>
</feature>
<feature type="transmembrane region" description="Helical" evidence="2">
    <location>
        <begin position="232"/>
        <end position="255"/>
    </location>
</feature>
<sequence>MRTFASSPSLAKELESGSAWGETSSSKYEDDISLTSNERPEIGRTRKIIRFFTSLHPYFKLLVLMLLAIADALYLFGFLEKFKAYEGLARQVEDAHSVDPTTNSQANTVLYVMRALIDYKKNLWMTVGAMSVCVATSAYSILLQHNKTTSQLVVFAVAFVDFFSFLCIPVLLLTRLIVASHLHMHIPSALLAAQNLVNPTQFMNELKCSITTREALPLCSSEMIGSILPIKILEFLLVVCVLAAAYLALAQVIMWCIRHFFPPSTKFAQPPASTNSLIPPTPSQIKARELYNALPLINSV</sequence>
<organism evidence="3 4">
    <name type="scientific">Diploscapter pachys</name>
    <dbReference type="NCBI Taxonomy" id="2018661"/>
    <lineage>
        <taxon>Eukaryota</taxon>
        <taxon>Metazoa</taxon>
        <taxon>Ecdysozoa</taxon>
        <taxon>Nematoda</taxon>
        <taxon>Chromadorea</taxon>
        <taxon>Rhabditida</taxon>
        <taxon>Rhabditina</taxon>
        <taxon>Rhabditomorpha</taxon>
        <taxon>Rhabditoidea</taxon>
        <taxon>Rhabditidae</taxon>
        <taxon>Diploscapter</taxon>
    </lineage>
</organism>
<keyword evidence="4" id="KW-1185">Reference proteome</keyword>
<name>A0A2A2LCQ5_9BILA</name>
<dbReference type="OrthoDB" id="5802415at2759"/>
<dbReference type="STRING" id="2018661.A0A2A2LCQ5"/>
<feature type="transmembrane region" description="Helical" evidence="2">
    <location>
        <begin position="154"/>
        <end position="178"/>
    </location>
</feature>
<keyword evidence="2" id="KW-1133">Transmembrane helix</keyword>
<feature type="region of interest" description="Disordered" evidence="1">
    <location>
        <begin position="1"/>
        <end position="25"/>
    </location>
</feature>
<feature type="transmembrane region" description="Helical" evidence="2">
    <location>
        <begin position="58"/>
        <end position="79"/>
    </location>
</feature>
<keyword evidence="2" id="KW-0812">Transmembrane</keyword>
<protein>
    <submittedName>
        <fullName evidence="3">Uncharacterized protein</fullName>
    </submittedName>
</protein>
<evidence type="ECO:0000313" key="3">
    <source>
        <dbReference type="EMBL" id="PAV83950.1"/>
    </source>
</evidence>
<evidence type="ECO:0000313" key="4">
    <source>
        <dbReference type="Proteomes" id="UP000218231"/>
    </source>
</evidence>